<sequence>MVSAITQLDVISDRQLEQFQRDGYMIIKAAFTKDTAKLCENLILEMLKSEHQVDPKAPYKARFVLNRRASVVFDRMITSRLTAGLNKLFGRDGWDSTHFRSHGDFFITFPGFVKSSQKPSPLVGRWHVDLGYRAAEAHDIHDRNCAFVPAFLLTDSRQDGACTLVAAGSHRIVARLLGSMDEPVKRQDMVAFCEGYISRKEGQDSVVQLTGEAGDVVVMHPLLMHAASANCRDTVRIMANTGVGGIGKRQLGANDTNRSVADEVIWQEIKSIQRKPADERFLKTALSLNRYFWALRYRLYDRWKREAETRRDSREVSFDWRVLPYLLLKPICTLTTSAIVRIVG</sequence>
<dbReference type="Proteomes" id="UP001156882">
    <property type="component" value="Unassembled WGS sequence"/>
</dbReference>
<dbReference type="InterPro" id="IPR008775">
    <property type="entry name" value="Phytyl_CoA_dOase-like"/>
</dbReference>
<reference evidence="3" key="1">
    <citation type="journal article" date="2019" name="Int. J. Syst. Evol. Microbiol.">
        <title>The Global Catalogue of Microorganisms (GCM) 10K type strain sequencing project: providing services to taxonomists for standard genome sequencing and annotation.</title>
        <authorList>
            <consortium name="The Broad Institute Genomics Platform"/>
            <consortium name="The Broad Institute Genome Sequencing Center for Infectious Disease"/>
            <person name="Wu L."/>
            <person name="Ma J."/>
        </authorList>
    </citation>
    <scope>NUCLEOTIDE SEQUENCE [LARGE SCALE GENOMIC DNA]</scope>
    <source>
        <strain evidence="3">NBRC 101365</strain>
    </source>
</reference>
<evidence type="ECO:0008006" key="4">
    <source>
        <dbReference type="Google" id="ProtNLM"/>
    </source>
</evidence>
<proteinExistence type="predicted"/>
<evidence type="ECO:0000313" key="2">
    <source>
        <dbReference type="EMBL" id="GLS21257.1"/>
    </source>
</evidence>
<dbReference type="RefSeq" id="WP_284314309.1">
    <property type="nucleotide sequence ID" value="NZ_BSPC01000048.1"/>
</dbReference>
<dbReference type="PANTHER" id="PTHR20883">
    <property type="entry name" value="PHYTANOYL-COA DIOXYGENASE DOMAIN CONTAINING 1"/>
    <property type="match status" value="1"/>
</dbReference>
<dbReference type="PANTHER" id="PTHR20883:SF48">
    <property type="entry name" value="ECTOINE DIOXYGENASE"/>
    <property type="match status" value="1"/>
</dbReference>
<protein>
    <recommendedName>
        <fullName evidence="4">Phytanoyl-CoA dioxygenase</fullName>
    </recommendedName>
</protein>
<dbReference type="EMBL" id="BSPC01000048">
    <property type="protein sequence ID" value="GLS21257.1"/>
    <property type="molecule type" value="Genomic_DNA"/>
</dbReference>
<evidence type="ECO:0000313" key="3">
    <source>
        <dbReference type="Proteomes" id="UP001156882"/>
    </source>
</evidence>
<evidence type="ECO:0000256" key="1">
    <source>
        <dbReference type="ARBA" id="ARBA00001954"/>
    </source>
</evidence>
<keyword evidence="3" id="KW-1185">Reference proteome</keyword>
<comment type="caution">
    <text evidence="2">The sequence shown here is derived from an EMBL/GenBank/DDBJ whole genome shotgun (WGS) entry which is preliminary data.</text>
</comment>
<comment type="cofactor">
    <cofactor evidence="1">
        <name>Fe(2+)</name>
        <dbReference type="ChEBI" id="CHEBI:29033"/>
    </cofactor>
</comment>
<accession>A0ABQ6CLM6</accession>
<organism evidence="2 3">
    <name type="scientific">Labrys miyagiensis</name>
    <dbReference type="NCBI Taxonomy" id="346912"/>
    <lineage>
        <taxon>Bacteria</taxon>
        <taxon>Pseudomonadati</taxon>
        <taxon>Pseudomonadota</taxon>
        <taxon>Alphaproteobacteria</taxon>
        <taxon>Hyphomicrobiales</taxon>
        <taxon>Xanthobacteraceae</taxon>
        <taxon>Labrys</taxon>
    </lineage>
</organism>
<dbReference type="Pfam" id="PF05721">
    <property type="entry name" value="PhyH"/>
    <property type="match status" value="1"/>
</dbReference>
<dbReference type="SUPFAM" id="SSF51197">
    <property type="entry name" value="Clavaminate synthase-like"/>
    <property type="match status" value="1"/>
</dbReference>
<name>A0ABQ6CLM6_9HYPH</name>
<dbReference type="Gene3D" id="2.60.120.620">
    <property type="entry name" value="q2cbj1_9rhob like domain"/>
    <property type="match status" value="1"/>
</dbReference>
<gene>
    <name evidence="2" type="ORF">GCM10007874_42740</name>
</gene>